<dbReference type="Gene3D" id="3.40.50.2000">
    <property type="entry name" value="Glycogen Phosphorylase B"/>
    <property type="match status" value="2"/>
</dbReference>
<dbReference type="PANTHER" id="PTHR45947:SF13">
    <property type="entry name" value="TRANSFERASE"/>
    <property type="match status" value="1"/>
</dbReference>
<dbReference type="InterPro" id="IPR001296">
    <property type="entry name" value="Glyco_trans_1"/>
</dbReference>
<dbReference type="KEGG" id="dsc:ABOD76_08520"/>
<dbReference type="GO" id="GO:0016757">
    <property type="term" value="F:glycosyltransferase activity"/>
    <property type="evidence" value="ECO:0007669"/>
    <property type="project" value="UniProtKB-KW"/>
</dbReference>
<dbReference type="SUPFAM" id="SSF53756">
    <property type="entry name" value="UDP-Glycosyltransferase/glycogen phosphorylase"/>
    <property type="match status" value="1"/>
</dbReference>
<dbReference type="EMBL" id="CP158299">
    <property type="protein sequence ID" value="XBV86341.1"/>
    <property type="molecule type" value="Genomic_DNA"/>
</dbReference>
<accession>A0AAU7UD34</accession>
<protein>
    <submittedName>
        <fullName evidence="2">Glycosyltransferase family 4 protein</fullName>
        <ecNumber evidence="2">2.4.-.-</ecNumber>
    </submittedName>
</protein>
<evidence type="ECO:0000313" key="2">
    <source>
        <dbReference type="EMBL" id="XBV86341.1"/>
    </source>
</evidence>
<organism evidence="2">
    <name type="scientific">Deinococcus sonorensis KR-87</name>
    <dbReference type="NCBI Taxonomy" id="694439"/>
    <lineage>
        <taxon>Bacteria</taxon>
        <taxon>Thermotogati</taxon>
        <taxon>Deinococcota</taxon>
        <taxon>Deinococci</taxon>
        <taxon>Deinococcales</taxon>
        <taxon>Deinococcaceae</taxon>
        <taxon>Deinococcus</taxon>
    </lineage>
</organism>
<gene>
    <name evidence="2" type="ORF">ABOD76_08520</name>
</gene>
<sequence length="407" mass="44782">MNVLLVHNTYQQPGGEDQVFAAEQENLRRHGLNIHTYSVSNDSIQGHNQLQVAAQTLWNRQQAGHLARLVQDHGIEVVHFHNTFPLISPAAYWAVRRAGAAAVQTLHNFRLSCAPSTLYRVHADGVGRVCEECLGKRVAVGAVQHRCYRDSRAGSAVVAAMQATHWTIGSYRRQVDAYIALTDFGRDKMVQAGLDRASVRVKPNFLAHDPGLGAGDGGYALYVGRLTREKGVLTLLEAWREVSRELPLKIVGDGPLLEDVQQLAAGIPGVEVLGRRSSEEVAALMGRATLLTVTSEWYETFTLVSIEAAAAGVPVLASRIGVLTSVVEDGVSGLHFRPGDPRDLAAQVRRLQDPALRAQLSRQARARFLERYTADINFEQQLDIYRFALERRHRQPQLRPAQAGSSA</sequence>
<dbReference type="RefSeq" id="WP_350244408.1">
    <property type="nucleotide sequence ID" value="NZ_CP158299.1"/>
</dbReference>
<dbReference type="Pfam" id="PF00534">
    <property type="entry name" value="Glycos_transf_1"/>
    <property type="match status" value="1"/>
</dbReference>
<dbReference type="EC" id="2.4.-.-" evidence="2"/>
<dbReference type="InterPro" id="IPR050194">
    <property type="entry name" value="Glycosyltransferase_grp1"/>
</dbReference>
<dbReference type="AlphaFoldDB" id="A0AAU7UD34"/>
<evidence type="ECO:0000259" key="1">
    <source>
        <dbReference type="Pfam" id="PF00534"/>
    </source>
</evidence>
<keyword evidence="2" id="KW-0808">Transferase</keyword>
<dbReference type="CDD" id="cd03801">
    <property type="entry name" value="GT4_PimA-like"/>
    <property type="match status" value="1"/>
</dbReference>
<name>A0AAU7UD34_9DEIO</name>
<feature type="domain" description="Glycosyl transferase family 1" evidence="1">
    <location>
        <begin position="217"/>
        <end position="366"/>
    </location>
</feature>
<dbReference type="PANTHER" id="PTHR45947">
    <property type="entry name" value="SULFOQUINOVOSYL TRANSFERASE SQD2"/>
    <property type="match status" value="1"/>
</dbReference>
<reference evidence="2" key="1">
    <citation type="submission" date="2024-06" db="EMBL/GenBank/DDBJ databases">
        <title>Draft Genome Sequence of Deinococcus sonorensis Type Strain KR-87, a Biofilm Producing Representative of the Genus Deinococcus.</title>
        <authorList>
            <person name="Boren L.S."/>
            <person name="Grosso R.A."/>
            <person name="Hugenberg-Cox A.N."/>
            <person name="Hill J.T.E."/>
            <person name="Albert C.M."/>
            <person name="Tuohy J.M."/>
        </authorList>
    </citation>
    <scope>NUCLEOTIDE SEQUENCE</scope>
    <source>
        <strain evidence="2">KR-87</strain>
    </source>
</reference>
<proteinExistence type="predicted"/>
<keyword evidence="2" id="KW-0328">Glycosyltransferase</keyword>